<organism evidence="2 3">
    <name type="scientific">Gossypium raimondii</name>
    <name type="common">Peruvian cotton</name>
    <name type="synonym">Gossypium klotzschianum subsp. raimondii</name>
    <dbReference type="NCBI Taxonomy" id="29730"/>
    <lineage>
        <taxon>Eukaryota</taxon>
        <taxon>Viridiplantae</taxon>
        <taxon>Streptophyta</taxon>
        <taxon>Embryophyta</taxon>
        <taxon>Tracheophyta</taxon>
        <taxon>Spermatophyta</taxon>
        <taxon>Magnoliopsida</taxon>
        <taxon>eudicotyledons</taxon>
        <taxon>Gunneridae</taxon>
        <taxon>Pentapetalae</taxon>
        <taxon>rosids</taxon>
        <taxon>malvids</taxon>
        <taxon>Malvales</taxon>
        <taxon>Malvaceae</taxon>
        <taxon>Malvoideae</taxon>
        <taxon>Gossypium</taxon>
    </lineage>
</organism>
<accession>A0A0D2QHA9</accession>
<dbReference type="OMA" id="GQTNQCH"/>
<feature type="region of interest" description="Disordered" evidence="1">
    <location>
        <begin position="1"/>
        <end position="111"/>
    </location>
</feature>
<keyword evidence="3" id="KW-1185">Reference proteome</keyword>
<feature type="compositionally biased region" description="Low complexity" evidence="1">
    <location>
        <begin position="49"/>
        <end position="67"/>
    </location>
</feature>
<proteinExistence type="predicted"/>
<feature type="compositionally biased region" description="Polar residues" evidence="1">
    <location>
        <begin position="35"/>
        <end position="48"/>
    </location>
</feature>
<dbReference type="AlphaFoldDB" id="A0A0D2QHA9"/>
<dbReference type="Proteomes" id="UP000032304">
    <property type="component" value="Chromosome 3"/>
</dbReference>
<reference evidence="2 3" key="1">
    <citation type="journal article" date="2012" name="Nature">
        <title>Repeated polyploidization of Gossypium genomes and the evolution of spinnable cotton fibres.</title>
        <authorList>
            <person name="Paterson A.H."/>
            <person name="Wendel J.F."/>
            <person name="Gundlach H."/>
            <person name="Guo H."/>
            <person name="Jenkins J."/>
            <person name="Jin D."/>
            <person name="Llewellyn D."/>
            <person name="Showmaker K.C."/>
            <person name="Shu S."/>
            <person name="Udall J."/>
            <person name="Yoo M.J."/>
            <person name="Byers R."/>
            <person name="Chen W."/>
            <person name="Doron-Faigenboim A."/>
            <person name="Duke M.V."/>
            <person name="Gong L."/>
            <person name="Grimwood J."/>
            <person name="Grover C."/>
            <person name="Grupp K."/>
            <person name="Hu G."/>
            <person name="Lee T.H."/>
            <person name="Li J."/>
            <person name="Lin L."/>
            <person name="Liu T."/>
            <person name="Marler B.S."/>
            <person name="Page J.T."/>
            <person name="Roberts A.W."/>
            <person name="Romanel E."/>
            <person name="Sanders W.S."/>
            <person name="Szadkowski E."/>
            <person name="Tan X."/>
            <person name="Tang H."/>
            <person name="Xu C."/>
            <person name="Wang J."/>
            <person name="Wang Z."/>
            <person name="Zhang D."/>
            <person name="Zhang L."/>
            <person name="Ashrafi H."/>
            <person name="Bedon F."/>
            <person name="Bowers J.E."/>
            <person name="Brubaker C.L."/>
            <person name="Chee P.W."/>
            <person name="Das S."/>
            <person name="Gingle A.R."/>
            <person name="Haigler C.H."/>
            <person name="Harker D."/>
            <person name="Hoffmann L.V."/>
            <person name="Hovav R."/>
            <person name="Jones D.C."/>
            <person name="Lemke C."/>
            <person name="Mansoor S."/>
            <person name="ur Rahman M."/>
            <person name="Rainville L.N."/>
            <person name="Rambani A."/>
            <person name="Reddy U.K."/>
            <person name="Rong J.K."/>
            <person name="Saranga Y."/>
            <person name="Scheffler B.E."/>
            <person name="Scheffler J.A."/>
            <person name="Stelly D.M."/>
            <person name="Triplett B.A."/>
            <person name="Van Deynze A."/>
            <person name="Vaslin M.F."/>
            <person name="Waghmare V.N."/>
            <person name="Walford S.A."/>
            <person name="Wright R.J."/>
            <person name="Zaki E.A."/>
            <person name="Zhang T."/>
            <person name="Dennis E.S."/>
            <person name="Mayer K.F."/>
            <person name="Peterson D.G."/>
            <person name="Rokhsar D.S."/>
            <person name="Wang X."/>
            <person name="Schmutz J."/>
        </authorList>
    </citation>
    <scope>NUCLEOTIDE SEQUENCE [LARGE SCALE GENOMIC DNA]</scope>
</reference>
<gene>
    <name evidence="2" type="ORF">B456_003G081100</name>
</gene>
<evidence type="ECO:0000313" key="3">
    <source>
        <dbReference type="Proteomes" id="UP000032304"/>
    </source>
</evidence>
<name>A0A0D2QHA9_GOSRA</name>
<protein>
    <submittedName>
        <fullName evidence="2">Uncharacterized protein</fullName>
    </submittedName>
</protein>
<dbReference type="Gramene" id="KJB19024">
    <property type="protein sequence ID" value="KJB19024"/>
    <property type="gene ID" value="B456_003G081100"/>
</dbReference>
<sequence>MASLQCQKPVEKTCCPCPQQGHQKQSSGIGHKMSEMTSSTFLGHGQTNQCHSQTGTHHTHGQTAQCQGKHKRRGERKRGGLIQKIKDAVDDSSSSSDSESNDEKYGGARKVSLYQIL</sequence>
<evidence type="ECO:0000256" key="1">
    <source>
        <dbReference type="SAM" id="MobiDB-lite"/>
    </source>
</evidence>
<dbReference type="EMBL" id="CM001742">
    <property type="protein sequence ID" value="KJB19024.1"/>
    <property type="molecule type" value="Genomic_DNA"/>
</dbReference>
<evidence type="ECO:0000313" key="2">
    <source>
        <dbReference type="EMBL" id="KJB19024.1"/>
    </source>
</evidence>